<accession>A0A8H5F808</accession>
<proteinExistence type="predicted"/>
<dbReference type="Gene3D" id="2.60.40.640">
    <property type="match status" value="1"/>
</dbReference>
<organism evidence="2 3">
    <name type="scientific">Psilocybe cf. subviscida</name>
    <dbReference type="NCBI Taxonomy" id="2480587"/>
    <lineage>
        <taxon>Eukaryota</taxon>
        <taxon>Fungi</taxon>
        <taxon>Dikarya</taxon>
        <taxon>Basidiomycota</taxon>
        <taxon>Agaricomycotina</taxon>
        <taxon>Agaricomycetes</taxon>
        <taxon>Agaricomycetidae</taxon>
        <taxon>Agaricales</taxon>
        <taxon>Agaricineae</taxon>
        <taxon>Strophariaceae</taxon>
        <taxon>Psilocybe</taxon>
    </lineage>
</organism>
<evidence type="ECO:0000313" key="2">
    <source>
        <dbReference type="EMBL" id="KAF5326922.1"/>
    </source>
</evidence>
<dbReference type="AlphaFoldDB" id="A0A8H5F808"/>
<comment type="caution">
    <text evidence="2">The sequence shown here is derived from an EMBL/GenBank/DDBJ whole genome shotgun (WGS) entry which is preliminary data.</text>
</comment>
<gene>
    <name evidence="2" type="ORF">D9619_004166</name>
</gene>
<evidence type="ECO:0008006" key="4">
    <source>
        <dbReference type="Google" id="ProtNLM"/>
    </source>
</evidence>
<protein>
    <recommendedName>
        <fullName evidence="4">Arrestin-like N-terminal domain-containing protein</fullName>
    </recommendedName>
</protein>
<dbReference type="InterPro" id="IPR014752">
    <property type="entry name" value="Arrestin-like_C"/>
</dbReference>
<dbReference type="OrthoDB" id="3262423at2759"/>
<sequence>MAMPTALHPVNELPTGEPHAPHERLVYDPPPEYAPRAAHVLHPAETREFEYKNDKKGETIASLKILAPAAYSKHIPTFYGAGPVKGSAYLHLTEPETITSVVLSVRGQFSPGHSDSLERLVLFDITKTLWSKDSAEAATDPSFSHHKLSGTHSWPFSISIPERVQSVGDGSGSAPGATDHVLPQTYNERILSASIQYQVILHIGRGKFSPDYEIPCTFGYIPLTEPPPFPPLKTVAYQERTPLLGPTVDVDGWVSAKKINISGTLFNSHPVAIECQLFLSAPLVYTRGSVIPLYMRMQSSNQQALDLLATNKSLTVRLQRRIEYSLPMRHLKDTDNYHAGKDERDLGEAVWWPDPSQGYNEFAANTQTHTICLNGELHLRHDLAPSTTLPAFTIEYNVCLHSVNAPGFNMVKTPVEKSLLGHPVDIVTLFAPGPRSVRYGPSRDDEDRPLVMEFGMAFGPLSNPLPG</sequence>
<dbReference type="EMBL" id="JAACJJ010000014">
    <property type="protein sequence ID" value="KAF5326922.1"/>
    <property type="molecule type" value="Genomic_DNA"/>
</dbReference>
<name>A0A8H5F808_9AGAR</name>
<feature type="region of interest" description="Disordered" evidence="1">
    <location>
        <begin position="1"/>
        <end position="25"/>
    </location>
</feature>
<evidence type="ECO:0000313" key="3">
    <source>
        <dbReference type="Proteomes" id="UP000567179"/>
    </source>
</evidence>
<keyword evidence="3" id="KW-1185">Reference proteome</keyword>
<evidence type="ECO:0000256" key="1">
    <source>
        <dbReference type="SAM" id="MobiDB-lite"/>
    </source>
</evidence>
<reference evidence="2 3" key="1">
    <citation type="journal article" date="2020" name="ISME J.">
        <title>Uncovering the hidden diversity of litter-decomposition mechanisms in mushroom-forming fungi.</title>
        <authorList>
            <person name="Floudas D."/>
            <person name="Bentzer J."/>
            <person name="Ahren D."/>
            <person name="Johansson T."/>
            <person name="Persson P."/>
            <person name="Tunlid A."/>
        </authorList>
    </citation>
    <scope>NUCLEOTIDE SEQUENCE [LARGE SCALE GENOMIC DNA]</scope>
    <source>
        <strain evidence="2 3">CBS 101986</strain>
    </source>
</reference>
<dbReference type="Proteomes" id="UP000567179">
    <property type="component" value="Unassembled WGS sequence"/>
</dbReference>